<evidence type="ECO:0000256" key="4">
    <source>
        <dbReference type="ARBA" id="ARBA00023180"/>
    </source>
</evidence>
<dbReference type="RefSeq" id="WP_189130968.1">
    <property type="nucleotide sequence ID" value="NZ_BMMS01000006.1"/>
</dbReference>
<name>A0A917ZL35_9ACTN</name>
<evidence type="ECO:0000313" key="7">
    <source>
        <dbReference type="Proteomes" id="UP000641932"/>
    </source>
</evidence>
<dbReference type="Proteomes" id="UP000641932">
    <property type="component" value="Unassembled WGS sequence"/>
</dbReference>
<dbReference type="Pfam" id="PF01839">
    <property type="entry name" value="FG-GAP"/>
    <property type="match status" value="3"/>
</dbReference>
<dbReference type="SMART" id="SM00191">
    <property type="entry name" value="Int_alpha"/>
    <property type="match status" value="5"/>
</dbReference>
<keyword evidence="3" id="KW-0378">Hydrolase</keyword>
<sequence length="489" mass="49607">MRTRRSHLLTIGAVAAAALTALVTVPWTHADAVSAPVSDDFNGDGLQDLVVATPDATVGGHTGAGAVVVAYGTVKGAEPGRRTVLTQDTPGVPDSAETGDHFGESVTSADLDNDGYADLVIGSYGENLSTGSDQGSVTVVRGGSEGLSGGSSLVEPGAVSGAMFGRGLATGDFDNDSRADIAVLTNSRLWVYSKGFTRNGPVGKPVSVPGPGPHGLPPFEAATINDAASGDLDDNGHDDLVVFGMSRTTRLPFTGVLLGGAHGLTWSKDLKSGDTGDIGDVDHDGYDDLVTGLASPQAGTDPSAGSGYVRLWYGSRRGPGGERESVTFTQSTAGVPGTNEKGDRFGRSVSVGDATGWDAYGDSYADVVVGAPGEDVGKLTDAGSVVLLKGGPTGLTGSGAQVIDQDTAGVPGTAENGDRFGWAVRLYDTTREGQAELAATAPYENALDGAFWVLHGSATGLTTTGARAFDPDTFGLESKGKRFGSALNH</sequence>
<evidence type="ECO:0000256" key="1">
    <source>
        <dbReference type="ARBA" id="ARBA00022729"/>
    </source>
</evidence>
<evidence type="ECO:0000256" key="5">
    <source>
        <dbReference type="SAM" id="SignalP"/>
    </source>
</evidence>
<dbReference type="SUPFAM" id="SSF69318">
    <property type="entry name" value="Integrin alpha N-terminal domain"/>
    <property type="match status" value="1"/>
</dbReference>
<dbReference type="AlphaFoldDB" id="A0A917ZL35"/>
<accession>A0A917ZL35</accession>
<dbReference type="InterPro" id="IPR028994">
    <property type="entry name" value="Integrin_alpha_N"/>
</dbReference>
<reference evidence="6" key="1">
    <citation type="journal article" date="2014" name="Int. J. Syst. Evol. Microbiol.">
        <title>Complete genome sequence of Corynebacterium casei LMG S-19264T (=DSM 44701T), isolated from a smear-ripened cheese.</title>
        <authorList>
            <consortium name="US DOE Joint Genome Institute (JGI-PGF)"/>
            <person name="Walter F."/>
            <person name="Albersmeier A."/>
            <person name="Kalinowski J."/>
            <person name="Ruckert C."/>
        </authorList>
    </citation>
    <scope>NUCLEOTIDE SEQUENCE</scope>
    <source>
        <strain evidence="6">CGMCC 4.7201</strain>
    </source>
</reference>
<gene>
    <name evidence="6" type="ORF">GCM10012280_17530</name>
</gene>
<organism evidence="6 7">
    <name type="scientific">Wenjunlia tyrosinilytica</name>
    <dbReference type="NCBI Taxonomy" id="1544741"/>
    <lineage>
        <taxon>Bacteria</taxon>
        <taxon>Bacillati</taxon>
        <taxon>Actinomycetota</taxon>
        <taxon>Actinomycetes</taxon>
        <taxon>Kitasatosporales</taxon>
        <taxon>Streptomycetaceae</taxon>
        <taxon>Wenjunlia</taxon>
    </lineage>
</organism>
<keyword evidence="4" id="KW-0325">Glycoprotein</keyword>
<keyword evidence="1 5" id="KW-0732">Signal</keyword>
<dbReference type="PANTHER" id="PTHR23221">
    <property type="entry name" value="GLYCOSYLPHOSPHATIDYLINOSITOL PHOSPHOLIPASE D"/>
    <property type="match status" value="1"/>
</dbReference>
<dbReference type="PROSITE" id="PS51470">
    <property type="entry name" value="FG_GAP"/>
    <property type="match status" value="2"/>
</dbReference>
<evidence type="ECO:0008006" key="8">
    <source>
        <dbReference type="Google" id="ProtNLM"/>
    </source>
</evidence>
<reference evidence="6" key="2">
    <citation type="submission" date="2020-09" db="EMBL/GenBank/DDBJ databases">
        <authorList>
            <person name="Sun Q."/>
            <person name="Zhou Y."/>
        </authorList>
    </citation>
    <scope>NUCLEOTIDE SEQUENCE</scope>
    <source>
        <strain evidence="6">CGMCC 4.7201</strain>
    </source>
</reference>
<dbReference type="PANTHER" id="PTHR23221:SF7">
    <property type="entry name" value="PHOSPHATIDYLINOSITOL-GLYCAN-SPECIFIC PHOSPHOLIPASE D"/>
    <property type="match status" value="1"/>
</dbReference>
<feature type="signal peptide" evidence="5">
    <location>
        <begin position="1"/>
        <end position="30"/>
    </location>
</feature>
<dbReference type="EMBL" id="BMMS01000006">
    <property type="protein sequence ID" value="GGO84928.1"/>
    <property type="molecule type" value="Genomic_DNA"/>
</dbReference>
<keyword evidence="7" id="KW-1185">Reference proteome</keyword>
<proteinExistence type="predicted"/>
<dbReference type="PROSITE" id="PS51318">
    <property type="entry name" value="TAT"/>
    <property type="match status" value="1"/>
</dbReference>
<evidence type="ECO:0000313" key="6">
    <source>
        <dbReference type="EMBL" id="GGO84928.1"/>
    </source>
</evidence>
<evidence type="ECO:0000256" key="2">
    <source>
        <dbReference type="ARBA" id="ARBA00022737"/>
    </source>
</evidence>
<protein>
    <recommendedName>
        <fullName evidence="8">FG-GAP repeat protein</fullName>
    </recommendedName>
</protein>
<comment type="caution">
    <text evidence="6">The sequence shown here is derived from an EMBL/GenBank/DDBJ whole genome shotgun (WGS) entry which is preliminary data.</text>
</comment>
<keyword evidence="2" id="KW-0677">Repeat</keyword>
<dbReference type="Gene3D" id="2.130.10.130">
    <property type="entry name" value="Integrin alpha, N-terminal"/>
    <property type="match status" value="4"/>
</dbReference>
<dbReference type="InterPro" id="IPR006311">
    <property type="entry name" value="TAT_signal"/>
</dbReference>
<dbReference type="InterPro" id="IPR013517">
    <property type="entry name" value="FG-GAP"/>
</dbReference>
<dbReference type="InterPro" id="IPR013519">
    <property type="entry name" value="Int_alpha_beta-p"/>
</dbReference>
<evidence type="ECO:0000256" key="3">
    <source>
        <dbReference type="ARBA" id="ARBA00022801"/>
    </source>
</evidence>
<dbReference type="GO" id="GO:0016787">
    <property type="term" value="F:hydrolase activity"/>
    <property type="evidence" value="ECO:0007669"/>
    <property type="project" value="UniProtKB-KW"/>
</dbReference>
<feature type="chain" id="PRO_5038974067" description="FG-GAP repeat protein" evidence="5">
    <location>
        <begin position="31"/>
        <end position="489"/>
    </location>
</feature>